<reference evidence="3 4" key="1">
    <citation type="submission" date="2018-07" db="EMBL/GenBank/DDBJ databases">
        <title>Chryseobacterium lacus sp. nov., isolated from lake water.</title>
        <authorList>
            <person name="Li C.-M."/>
        </authorList>
    </citation>
    <scope>NUCLEOTIDE SEQUENCE [LARGE SCALE GENOMIC DNA]</scope>
    <source>
        <strain evidence="3 4">YLOS41</strain>
    </source>
</reference>
<accession>A0A368MWW1</accession>
<name>A0A368MWW1_9FLAO</name>
<dbReference type="Proteomes" id="UP000252172">
    <property type="component" value="Unassembled WGS sequence"/>
</dbReference>
<dbReference type="SUPFAM" id="SSF56601">
    <property type="entry name" value="beta-lactamase/transpeptidase-like"/>
    <property type="match status" value="1"/>
</dbReference>
<dbReference type="AlphaFoldDB" id="A0A368MWW1"/>
<dbReference type="RefSeq" id="WP_114304199.1">
    <property type="nucleotide sequence ID" value="NZ_QPIE01000006.1"/>
</dbReference>
<organism evidence="3 4">
    <name type="scientific">Chryseobacterium lacus</name>
    <dbReference type="NCBI Taxonomy" id="2058346"/>
    <lineage>
        <taxon>Bacteria</taxon>
        <taxon>Pseudomonadati</taxon>
        <taxon>Bacteroidota</taxon>
        <taxon>Flavobacteriia</taxon>
        <taxon>Flavobacteriales</taxon>
        <taxon>Weeksellaceae</taxon>
        <taxon>Chryseobacterium group</taxon>
        <taxon>Chryseobacterium</taxon>
    </lineage>
</organism>
<feature type="chain" id="PRO_5016604963" evidence="1">
    <location>
        <begin position="19"/>
        <end position="437"/>
    </location>
</feature>
<proteinExistence type="predicted"/>
<evidence type="ECO:0000259" key="2">
    <source>
        <dbReference type="Pfam" id="PF00144"/>
    </source>
</evidence>
<feature type="domain" description="Beta-lactamase-related" evidence="2">
    <location>
        <begin position="39"/>
        <end position="327"/>
    </location>
</feature>
<keyword evidence="4" id="KW-1185">Reference proteome</keyword>
<dbReference type="GO" id="GO:0016787">
    <property type="term" value="F:hydrolase activity"/>
    <property type="evidence" value="ECO:0007669"/>
    <property type="project" value="UniProtKB-KW"/>
</dbReference>
<dbReference type="InterPro" id="IPR001466">
    <property type="entry name" value="Beta-lactam-related"/>
</dbReference>
<dbReference type="InterPro" id="IPR012338">
    <property type="entry name" value="Beta-lactam/transpept-like"/>
</dbReference>
<evidence type="ECO:0000256" key="1">
    <source>
        <dbReference type="SAM" id="SignalP"/>
    </source>
</evidence>
<evidence type="ECO:0000313" key="4">
    <source>
        <dbReference type="Proteomes" id="UP000252172"/>
    </source>
</evidence>
<gene>
    <name evidence="3" type="ORF">DQ356_09260</name>
</gene>
<feature type="signal peptide" evidence="1">
    <location>
        <begin position="1"/>
        <end position="18"/>
    </location>
</feature>
<comment type="caution">
    <text evidence="3">The sequence shown here is derived from an EMBL/GenBank/DDBJ whole genome shotgun (WGS) entry which is preliminary data.</text>
</comment>
<dbReference type="Gene3D" id="3.40.710.10">
    <property type="entry name" value="DD-peptidase/beta-lactamase superfamily"/>
    <property type="match status" value="1"/>
</dbReference>
<keyword evidence="1" id="KW-0732">Signal</keyword>
<sequence>MKKLLFLFSCLALSMAFSQNFNQEKMNEFMNVLEQHQKFMGSMAITQNGKMVYERAVGFADAENQKKNTTDTRFRIGSITKTFTATLVMKAVEENKLNLSDRLSLFYPEIKNAEKITIEQLLNHRSGIYNITDLPDYLSWNQNAMTNQEMVAKIKSSGTDFEPGTKFSYSNSGYILLGYILEKVYKKSYAEILEQKITKPLGLKNTYYGGKINLQKMEAFSYTLETPLMKSEETDLSIPAAAGAMISTSADLLKFIQDLFNHKIISEKSLSQMITMTDNYGFGIFRVPFYNTSGFGHNGGIDAFTSALYYFPELKTGYVMLSNGTAFDNNQITIAAMSLATCKNIEIPNFTAANVDPATLQKYAGTYSSTQFPIKIEVREKNGQIFAQATGQGEFPLQAKSENTFTFDTAGIQLDFDSDKKTMKLLQGGMEILFTKE</sequence>
<dbReference type="OrthoDB" id="9793489at2"/>
<dbReference type="Pfam" id="PF00144">
    <property type="entry name" value="Beta-lactamase"/>
    <property type="match status" value="1"/>
</dbReference>
<keyword evidence="3" id="KW-0378">Hydrolase</keyword>
<dbReference type="PANTHER" id="PTHR46825">
    <property type="entry name" value="D-ALANYL-D-ALANINE-CARBOXYPEPTIDASE/ENDOPEPTIDASE AMPH"/>
    <property type="match status" value="1"/>
</dbReference>
<evidence type="ECO:0000313" key="3">
    <source>
        <dbReference type="EMBL" id="RCU42506.1"/>
    </source>
</evidence>
<dbReference type="PANTHER" id="PTHR46825:SF9">
    <property type="entry name" value="BETA-LACTAMASE-RELATED DOMAIN-CONTAINING PROTEIN"/>
    <property type="match status" value="1"/>
</dbReference>
<dbReference type="EMBL" id="QPIE01000006">
    <property type="protein sequence ID" value="RCU42506.1"/>
    <property type="molecule type" value="Genomic_DNA"/>
</dbReference>
<protein>
    <submittedName>
        <fullName evidence="3">Class A beta-lactamase-related serine hydrolase</fullName>
    </submittedName>
</protein>
<dbReference type="InterPro" id="IPR050491">
    <property type="entry name" value="AmpC-like"/>
</dbReference>